<dbReference type="Proteomes" id="UP001055219">
    <property type="component" value="Unassembled WGS sequence"/>
</dbReference>
<reference evidence="1" key="2">
    <citation type="submission" date="2022-07" db="EMBL/GenBank/DDBJ databases">
        <authorList>
            <person name="Goncalves M.F.M."/>
            <person name="Hilario S."/>
            <person name="Van De Peer Y."/>
            <person name="Esteves A.C."/>
            <person name="Alves A."/>
        </authorList>
    </citation>
    <scope>NUCLEOTIDE SEQUENCE</scope>
    <source>
        <strain evidence="1">MUM 19.33</strain>
    </source>
</reference>
<dbReference type="GeneID" id="75833463"/>
<evidence type="ECO:0000313" key="2">
    <source>
        <dbReference type="Proteomes" id="UP001055219"/>
    </source>
</evidence>
<dbReference type="OrthoDB" id="10417380at2759"/>
<evidence type="ECO:0000313" key="1">
    <source>
        <dbReference type="EMBL" id="KAI6785344.1"/>
    </source>
</evidence>
<gene>
    <name evidence="1" type="ORF">J7T54_006986</name>
</gene>
<dbReference type="EMBL" id="JAGIXG020000002">
    <property type="protein sequence ID" value="KAI6785344.1"/>
    <property type="molecule type" value="Genomic_DNA"/>
</dbReference>
<comment type="caution">
    <text evidence="1">The sequence shown here is derived from an EMBL/GenBank/DDBJ whole genome shotgun (WGS) entry which is preliminary data.</text>
</comment>
<accession>A0A9Q0BI99</accession>
<reference evidence="1" key="1">
    <citation type="journal article" date="2021" name="J Fungi (Basel)">
        <title>Genomic and Metabolomic Analyses of the Marine Fungus Emericellopsis cladophorae: Insights into Saltwater Adaptability Mechanisms and Its Biosynthetic Potential.</title>
        <authorList>
            <person name="Goncalves M.F.M."/>
            <person name="Hilario S."/>
            <person name="Van de Peer Y."/>
            <person name="Esteves A.C."/>
            <person name="Alves A."/>
        </authorList>
    </citation>
    <scope>NUCLEOTIDE SEQUENCE</scope>
    <source>
        <strain evidence="1">MUM 19.33</strain>
    </source>
</reference>
<sequence>MAPNRQSAPWMDGASPPCHILRLPNEVLHTILKMTLEHDLTFYHNQTDIAWSTLSIGYALDTDRLLLEAEDPGKWSERSASTILKALKSRPGRCHAVKRVIFYHALGFMVRQSPHSLPLTGEEDEFAKPVNPKNIEAHVRDWPVTKLTLEGGMTMYGKSYASMRKSAASLLALPSNLDEDKLYMRNLDKLIVRGFQVAASLGHIYPPAEMKVKASTPVSGDFLRQCTNIKVLRLIVQDGRSPFSGNVAGLGVHSNRDLAESLEHIYLPGENVHRTFISVNGFTLWNFSRLRILTLSPYFILLTSKYVICCGDQFASPRLDELEFDYSGSISGTYDEIVIETLKEKSAMLVESCRNAVAVSLPSMALKR</sequence>
<protein>
    <submittedName>
        <fullName evidence="1">Uncharacterized protein</fullName>
    </submittedName>
</protein>
<keyword evidence="2" id="KW-1185">Reference proteome</keyword>
<dbReference type="AlphaFoldDB" id="A0A9Q0BI99"/>
<name>A0A9Q0BI99_9HYPO</name>
<organism evidence="1 2">
    <name type="scientific">Emericellopsis cladophorae</name>
    <dbReference type="NCBI Taxonomy" id="2686198"/>
    <lineage>
        <taxon>Eukaryota</taxon>
        <taxon>Fungi</taxon>
        <taxon>Dikarya</taxon>
        <taxon>Ascomycota</taxon>
        <taxon>Pezizomycotina</taxon>
        <taxon>Sordariomycetes</taxon>
        <taxon>Hypocreomycetidae</taxon>
        <taxon>Hypocreales</taxon>
        <taxon>Bionectriaceae</taxon>
        <taxon>Emericellopsis</taxon>
    </lineage>
</organism>
<dbReference type="RefSeq" id="XP_051366200.1">
    <property type="nucleotide sequence ID" value="XM_051509526.1"/>
</dbReference>
<proteinExistence type="predicted"/>